<dbReference type="RefSeq" id="WP_147869464.1">
    <property type="nucleotide sequence ID" value="NZ_CP036264.1"/>
</dbReference>
<dbReference type="Proteomes" id="UP000321353">
    <property type="component" value="Chromosome"/>
</dbReference>
<proteinExistence type="predicted"/>
<evidence type="ECO:0000313" key="2">
    <source>
        <dbReference type="Proteomes" id="UP000321353"/>
    </source>
</evidence>
<keyword evidence="2" id="KW-1185">Reference proteome</keyword>
<sequence length="163" mass="18667">MNIAELARPEVSEPIDPKDEIRFPYMANPFHMKSNRAMKNPDYVAFRMSNWHLPPPLPGPGDMGESLLSIPMTWYWLAVGCEDCVAPSDKAAYPVIFPLWAQAHATNRREIAIGEEFLAEWSLEFRSIDRVLKRLHKKSLLVYAIHNTKHNNVILLATPTLEE</sequence>
<dbReference type="EMBL" id="CP036264">
    <property type="protein sequence ID" value="QEG00188.1"/>
    <property type="molecule type" value="Genomic_DNA"/>
</dbReference>
<name>A0A5B9MMU2_9BACT</name>
<gene>
    <name evidence="1" type="ORF">Mal15_42570</name>
</gene>
<dbReference type="AlphaFoldDB" id="A0A5B9MMU2"/>
<accession>A0A5B9MMU2</accession>
<dbReference type="KEGG" id="smam:Mal15_42570"/>
<reference evidence="1 2" key="1">
    <citation type="submission" date="2019-02" db="EMBL/GenBank/DDBJ databases">
        <title>Planctomycetal bacteria perform biofilm scaping via a novel small molecule.</title>
        <authorList>
            <person name="Jeske O."/>
            <person name="Boedeker C."/>
            <person name="Wiegand S."/>
            <person name="Breitling P."/>
            <person name="Kallscheuer N."/>
            <person name="Jogler M."/>
            <person name="Rohde M."/>
            <person name="Petersen J."/>
            <person name="Medema M.H."/>
            <person name="Surup F."/>
            <person name="Jogler C."/>
        </authorList>
    </citation>
    <scope>NUCLEOTIDE SEQUENCE [LARGE SCALE GENOMIC DNA]</scope>
    <source>
        <strain evidence="1 2">Mal15</strain>
    </source>
</reference>
<organism evidence="1 2">
    <name type="scientific">Stieleria maiorica</name>
    <dbReference type="NCBI Taxonomy" id="2795974"/>
    <lineage>
        <taxon>Bacteria</taxon>
        <taxon>Pseudomonadati</taxon>
        <taxon>Planctomycetota</taxon>
        <taxon>Planctomycetia</taxon>
        <taxon>Pirellulales</taxon>
        <taxon>Pirellulaceae</taxon>
        <taxon>Stieleria</taxon>
    </lineage>
</organism>
<protein>
    <submittedName>
        <fullName evidence="1">Uncharacterized protein</fullName>
    </submittedName>
</protein>
<evidence type="ECO:0000313" key="1">
    <source>
        <dbReference type="EMBL" id="QEG00188.1"/>
    </source>
</evidence>